<dbReference type="RefSeq" id="XP_013781872.1">
    <property type="nucleotide sequence ID" value="XM_013926418.2"/>
</dbReference>
<dbReference type="InterPro" id="IPR031693">
    <property type="entry name" value="Sin3_C"/>
</dbReference>
<dbReference type="Proteomes" id="UP000694941">
    <property type="component" value="Unplaced"/>
</dbReference>
<dbReference type="Pfam" id="PF16879">
    <property type="entry name" value="Sin3a_C"/>
    <property type="match status" value="1"/>
</dbReference>
<dbReference type="InterPro" id="IPR003822">
    <property type="entry name" value="PAH"/>
</dbReference>
<evidence type="ECO:0000313" key="7">
    <source>
        <dbReference type="Proteomes" id="UP000694941"/>
    </source>
</evidence>
<evidence type="ECO:0000313" key="8">
    <source>
        <dbReference type="RefSeq" id="XP_013781872.1"/>
    </source>
</evidence>
<evidence type="ECO:0000256" key="3">
    <source>
        <dbReference type="ARBA" id="ARBA00023242"/>
    </source>
</evidence>
<dbReference type="SUPFAM" id="SSF47762">
    <property type="entry name" value="PAH2 domain"/>
    <property type="match status" value="3"/>
</dbReference>
<dbReference type="PANTHER" id="PTHR12346">
    <property type="entry name" value="SIN3B-RELATED"/>
    <property type="match status" value="1"/>
</dbReference>
<accession>A0ABM1BH34</accession>
<evidence type="ECO:0000256" key="5">
    <source>
        <dbReference type="SAM" id="MobiDB-lite"/>
    </source>
</evidence>
<feature type="domain" description="Histone deacetylase interacting" evidence="6">
    <location>
        <begin position="656"/>
        <end position="756"/>
    </location>
</feature>
<keyword evidence="2" id="KW-0678">Repressor</keyword>
<feature type="compositionally biased region" description="Polar residues" evidence="5">
    <location>
        <begin position="982"/>
        <end position="993"/>
    </location>
</feature>
<feature type="compositionally biased region" description="Low complexity" evidence="5">
    <location>
        <begin position="349"/>
        <end position="375"/>
    </location>
</feature>
<dbReference type="InterPro" id="IPR039774">
    <property type="entry name" value="Sin3-like"/>
</dbReference>
<feature type="compositionally biased region" description="Basic and acidic residues" evidence="5">
    <location>
        <begin position="1024"/>
        <end position="1042"/>
    </location>
</feature>
<feature type="region of interest" description="Disordered" evidence="5">
    <location>
        <begin position="1291"/>
        <end position="1311"/>
    </location>
</feature>
<feature type="region of interest" description="Disordered" evidence="5">
    <location>
        <begin position="1244"/>
        <end position="1264"/>
    </location>
</feature>
<feature type="compositionally biased region" description="Basic and acidic residues" evidence="5">
    <location>
        <begin position="1248"/>
        <end position="1264"/>
    </location>
</feature>
<dbReference type="InterPro" id="IPR013194">
    <property type="entry name" value="HDAC_interact_dom"/>
</dbReference>
<dbReference type="Pfam" id="PF02671">
    <property type="entry name" value="PAH"/>
    <property type="match status" value="3"/>
</dbReference>
<feature type="region of interest" description="Disordered" evidence="5">
    <location>
        <begin position="153"/>
        <end position="174"/>
    </location>
</feature>
<feature type="region of interest" description="Disordered" evidence="5">
    <location>
        <begin position="932"/>
        <end position="995"/>
    </location>
</feature>
<dbReference type="InterPro" id="IPR036600">
    <property type="entry name" value="PAH_sf"/>
</dbReference>
<feature type="compositionally biased region" description="Basic and acidic residues" evidence="5">
    <location>
        <begin position="951"/>
        <end position="970"/>
    </location>
</feature>
<evidence type="ECO:0000259" key="6">
    <source>
        <dbReference type="SMART" id="SM00761"/>
    </source>
</evidence>
<dbReference type="Gene3D" id="1.20.1160.11">
    <property type="entry name" value="Paired amphipathic helix"/>
    <property type="match status" value="3"/>
</dbReference>
<sequence length="1472" mass="167100">MKGAQDNPSLQGSVSTDETPTSASLVSILSSLSSTQPSVHILGESTSTTQYRNIVTSCETSSVANVVNIGSVNSLSTAVGNLRNNSSVFNQQTAAVPVRTLINPPTLKPSPHRQPFALAQDQVGITLPTIEKLELTSGVSNVVHSLQSRIGSTGMPLAGHHQPQNSAASPAAHSLQAHHQQLPVHLQTQSPVQSHIHNPPAQQQQFQRLKVEDALSYLDQVKFKFGSQPQVYNDFLDIMKEFKSQSIDTPGVIQRVSNLFRGHPELIIGFNTFLPPGYKIEVQANEQVNVSMPGAGMCTVTPQPPPNTTSTSVLSFTPVTNTQSVTNSGTVVTSINVSYTTPDKPCQQSVSSVTVHSSIPNQQSNQQSAESSIASPPHSPDESLSTSTTPKANQPVEFNHAINYVNKIKNRFQGQPDIYKQFLEILHTYQKEQRNLKEGVHTTTKPLTEAQVYSQVAKLFQNQEDLLQEFGHFLPDANGAAAILPPPKPVNNDHTPAVKKTTFAKPPTSIGNTNNQIKAPQVVKRPLPSVPHQPAKKPRMTSLKDVTLAEAGKCGTLNEFAFFDNVRKALRSQEAYENFLRCLLLYNQEIVSRTELVQLVTPFLSKYQELFKWFRNFLDHKDTSSSIVLEPVPPKVVNHERERISGDLAMEIDYSSCKRYGASYRALPKNYVHPKCSGRTALCKEVLNDTWVSFPSWSEDSTFVSSRKTQYEEYIYRCEDERFELDVVLETNLSTVHVLEALQKKIIRMTPEERARLRLDETLGGSSSVIHQRAIKKVYGDKAADIIEGLKKNPVVAVPLVVKRLKAKEEEWRLAQKSFNKMWRDQNEKYYLKSLDHQGLTFKQNDVKCLRSKNLLNEIETIFEERHEQVEEGAEEVTSGPHLSVTYSDKSVLEDAANLIIHHVKRQTGIHKEDKQKIKLFMRHFIPDFFSVPRGELSDDENEREDDSQTEESKPCDQESPGKHALDDGSKNSVGGLEKRSSYTQQKGTSCNVKENKENILESHKEGNVSHFMKELAKDLSPSDNDRSTSRWEAKQSPKDDYQVDIDSSDSDGSYALLFANNNWYLFLRLHNILCERLAKIYNKASQLTEEEQREKKERKESTALSLRLRPKPDVEVEDYKPAFLEMVKNLLDGNMESNQYEDTLREMFGIDAYLAFTMDRVVQNAVRQLQHVVSDEVCTQCMDLYLQEAKNEATGGTFYSVSMQHIAAENAYRKKAEQIFSEENCFKIVLYKNEGKLSFELLDTDGSEDRGDERWSENSEKYTAEEDTISDELKEQLSKKPVFLHRNIRTRQQQKAKQRQNFEQNGRKQDSEKYKETCFKKEEAFTNEENTLITKENISKSLDLDNSCVKKNEECTDIGKNNECLFDVDSYKTVIVVPNESYLYKRMALKKARFTHQQVSRRLNKKFHQWHGKWLELCVTNDMKTACQKWLLGEREDLIRCRTICEEKNDPTKPPYAPFNHYRLQKSEKEM</sequence>
<dbReference type="SMART" id="SM00761">
    <property type="entry name" value="HDAC_interact"/>
    <property type="match status" value="1"/>
</dbReference>
<keyword evidence="7" id="KW-1185">Reference proteome</keyword>
<comment type="subcellular location">
    <subcellularLocation>
        <location evidence="1 4">Nucleus</location>
    </subcellularLocation>
</comment>
<evidence type="ECO:0000256" key="4">
    <source>
        <dbReference type="PROSITE-ProRule" id="PRU00810"/>
    </source>
</evidence>
<dbReference type="PANTHER" id="PTHR12346:SF0">
    <property type="entry name" value="SIN3A, ISOFORM G"/>
    <property type="match status" value="1"/>
</dbReference>
<dbReference type="PROSITE" id="PS51477">
    <property type="entry name" value="PAH"/>
    <property type="match status" value="3"/>
</dbReference>
<feature type="region of interest" description="Disordered" evidence="5">
    <location>
        <begin position="1018"/>
        <end position="1046"/>
    </location>
</feature>
<gene>
    <name evidence="8" type="primary">LOC106466175</name>
</gene>
<feature type="compositionally biased region" description="Polar residues" evidence="5">
    <location>
        <begin position="382"/>
        <end position="392"/>
    </location>
</feature>
<organism evidence="7 8">
    <name type="scientific">Limulus polyphemus</name>
    <name type="common">Atlantic horseshoe crab</name>
    <dbReference type="NCBI Taxonomy" id="6850"/>
    <lineage>
        <taxon>Eukaryota</taxon>
        <taxon>Metazoa</taxon>
        <taxon>Ecdysozoa</taxon>
        <taxon>Arthropoda</taxon>
        <taxon>Chelicerata</taxon>
        <taxon>Merostomata</taxon>
        <taxon>Xiphosura</taxon>
        <taxon>Limulidae</taxon>
        <taxon>Limulus</taxon>
    </lineage>
</organism>
<dbReference type="GeneID" id="106466175"/>
<proteinExistence type="predicted"/>
<reference evidence="8" key="1">
    <citation type="submission" date="2025-08" db="UniProtKB">
        <authorList>
            <consortium name="RefSeq"/>
        </authorList>
    </citation>
    <scope>IDENTIFICATION</scope>
    <source>
        <tissue evidence="8">Muscle</tissue>
    </source>
</reference>
<evidence type="ECO:0000256" key="1">
    <source>
        <dbReference type="ARBA" id="ARBA00004123"/>
    </source>
</evidence>
<dbReference type="Pfam" id="PF08295">
    <property type="entry name" value="Sin3_corepress"/>
    <property type="match status" value="1"/>
</dbReference>
<feature type="region of interest" description="Disordered" evidence="5">
    <location>
        <begin position="343"/>
        <end position="395"/>
    </location>
</feature>
<feature type="compositionally biased region" description="Acidic residues" evidence="5">
    <location>
        <begin position="938"/>
        <end position="950"/>
    </location>
</feature>
<evidence type="ECO:0000256" key="2">
    <source>
        <dbReference type="ARBA" id="ARBA00022491"/>
    </source>
</evidence>
<keyword evidence="3 4" id="KW-0539">Nucleus</keyword>
<name>A0ABM1BH34_LIMPO</name>
<protein>
    <submittedName>
        <fullName evidence="8">Paired amphipathic helix protein Sin3a-like isoform X1</fullName>
    </submittedName>
</protein>